<keyword evidence="5 7" id="KW-0472">Membrane</keyword>
<accession>A0A815J9P3</accession>
<feature type="transmembrane region" description="Helical" evidence="7">
    <location>
        <begin position="51"/>
        <end position="73"/>
    </location>
</feature>
<evidence type="ECO:0000313" key="9">
    <source>
        <dbReference type="EMBL" id="CAF1376452.1"/>
    </source>
</evidence>
<protein>
    <recommendedName>
        <fullName evidence="8">G-protein coupled receptors family 1 profile domain-containing protein</fullName>
    </recommendedName>
</protein>
<feature type="transmembrane region" description="Helical" evidence="7">
    <location>
        <begin position="93"/>
        <end position="112"/>
    </location>
</feature>
<dbReference type="Gene3D" id="1.20.1070.10">
    <property type="entry name" value="Rhodopsin 7-helix transmembrane proteins"/>
    <property type="match status" value="1"/>
</dbReference>
<proteinExistence type="predicted"/>
<evidence type="ECO:0000313" key="10">
    <source>
        <dbReference type="Proteomes" id="UP000663852"/>
    </source>
</evidence>
<dbReference type="PROSITE" id="PS50262">
    <property type="entry name" value="G_PROTEIN_RECEP_F1_2"/>
    <property type="match status" value="1"/>
</dbReference>
<dbReference type="InterPro" id="IPR000276">
    <property type="entry name" value="GPCR_Rhodpsn"/>
</dbReference>
<feature type="transmembrane region" description="Helical" evidence="7">
    <location>
        <begin position="132"/>
        <end position="152"/>
    </location>
</feature>
<reference evidence="9" key="1">
    <citation type="submission" date="2021-02" db="EMBL/GenBank/DDBJ databases">
        <authorList>
            <person name="Nowell W R."/>
        </authorList>
    </citation>
    <scope>NUCLEOTIDE SEQUENCE</scope>
</reference>
<evidence type="ECO:0000256" key="2">
    <source>
        <dbReference type="ARBA" id="ARBA00022475"/>
    </source>
</evidence>
<dbReference type="CDD" id="cd00637">
    <property type="entry name" value="7tm_classA_rhodopsin-like"/>
    <property type="match status" value="1"/>
</dbReference>
<feature type="transmembrane region" description="Helical" evidence="7">
    <location>
        <begin position="227"/>
        <end position="250"/>
    </location>
</feature>
<keyword evidence="3 7" id="KW-0812">Transmembrane</keyword>
<feature type="transmembrane region" description="Helical" evidence="7">
    <location>
        <begin position="256"/>
        <end position="279"/>
    </location>
</feature>
<evidence type="ECO:0000256" key="1">
    <source>
        <dbReference type="ARBA" id="ARBA00004651"/>
    </source>
</evidence>
<organism evidence="9 10">
    <name type="scientific">Adineta ricciae</name>
    <name type="common">Rotifer</name>
    <dbReference type="NCBI Taxonomy" id="249248"/>
    <lineage>
        <taxon>Eukaryota</taxon>
        <taxon>Metazoa</taxon>
        <taxon>Spiralia</taxon>
        <taxon>Gnathifera</taxon>
        <taxon>Rotifera</taxon>
        <taxon>Eurotatoria</taxon>
        <taxon>Bdelloidea</taxon>
        <taxon>Adinetida</taxon>
        <taxon>Adinetidae</taxon>
        <taxon>Adineta</taxon>
    </lineage>
</organism>
<evidence type="ECO:0000259" key="8">
    <source>
        <dbReference type="PROSITE" id="PS50262"/>
    </source>
</evidence>
<dbReference type="GO" id="GO:0004930">
    <property type="term" value="F:G protein-coupled receptor activity"/>
    <property type="evidence" value="ECO:0007669"/>
    <property type="project" value="InterPro"/>
</dbReference>
<feature type="transmembrane region" description="Helical" evidence="7">
    <location>
        <begin position="18"/>
        <end position="39"/>
    </location>
</feature>
<keyword evidence="4 7" id="KW-1133">Transmembrane helix</keyword>
<feature type="domain" description="G-protein coupled receptors family 1 profile" evidence="8">
    <location>
        <begin position="30"/>
        <end position="288"/>
    </location>
</feature>
<dbReference type="PANTHER" id="PTHR24241">
    <property type="entry name" value="NEUROPEPTIDE RECEPTOR-RELATED G-PROTEIN COUPLED RECEPTOR"/>
    <property type="match status" value="1"/>
</dbReference>
<dbReference type="InterPro" id="IPR017452">
    <property type="entry name" value="GPCR_Rhodpsn_7TM"/>
</dbReference>
<comment type="caution">
    <text evidence="9">The sequence shown here is derived from an EMBL/GenBank/DDBJ whole genome shotgun (WGS) entry which is preliminary data.</text>
</comment>
<evidence type="ECO:0000256" key="7">
    <source>
        <dbReference type="SAM" id="Phobius"/>
    </source>
</evidence>
<dbReference type="SUPFAM" id="SSF81321">
    <property type="entry name" value="Family A G protein-coupled receptor-like"/>
    <property type="match status" value="1"/>
</dbReference>
<evidence type="ECO:0000256" key="3">
    <source>
        <dbReference type="ARBA" id="ARBA00022692"/>
    </source>
</evidence>
<dbReference type="PANTHER" id="PTHR24241:SF76">
    <property type="entry name" value="NEUROPEPTIDE SIFAMIDE RECEPTOR"/>
    <property type="match status" value="1"/>
</dbReference>
<dbReference type="PRINTS" id="PR00237">
    <property type="entry name" value="GPCRRHODOPSN"/>
</dbReference>
<dbReference type="GO" id="GO:0005886">
    <property type="term" value="C:plasma membrane"/>
    <property type="evidence" value="ECO:0007669"/>
    <property type="project" value="UniProtKB-SubCell"/>
</dbReference>
<gene>
    <name evidence="9" type="ORF">EDS130_LOCUS34675</name>
</gene>
<evidence type="ECO:0000256" key="6">
    <source>
        <dbReference type="ARBA" id="ARBA00023170"/>
    </source>
</evidence>
<dbReference type="GO" id="GO:0032870">
    <property type="term" value="P:cellular response to hormone stimulus"/>
    <property type="evidence" value="ECO:0007669"/>
    <property type="project" value="TreeGrafter"/>
</dbReference>
<comment type="subcellular location">
    <subcellularLocation>
        <location evidence="1">Cell membrane</location>
        <topology evidence="1">Multi-pass membrane protein</topology>
    </subcellularLocation>
</comment>
<name>A0A815J9P3_ADIRI</name>
<evidence type="ECO:0000256" key="4">
    <source>
        <dbReference type="ARBA" id="ARBA00022989"/>
    </source>
</evidence>
<dbReference type="OrthoDB" id="10002589at2759"/>
<dbReference type="EMBL" id="CAJNOJ010000294">
    <property type="protein sequence ID" value="CAF1376452.1"/>
    <property type="molecule type" value="Genomic_DNA"/>
</dbReference>
<dbReference type="AlphaFoldDB" id="A0A815J9P3"/>
<dbReference type="GO" id="GO:0042277">
    <property type="term" value="F:peptide binding"/>
    <property type="evidence" value="ECO:0007669"/>
    <property type="project" value="TreeGrafter"/>
</dbReference>
<evidence type="ECO:0000256" key="5">
    <source>
        <dbReference type="ARBA" id="ARBA00023136"/>
    </source>
</evidence>
<sequence length="305" mass="35808">MNNSSTIDIETWFIPHDIIMIIILSFAILLGIFFLLIIILDQTSHTLPMILTANSCLTQICFAIVLLLMTIFMLENDLKQRYYYDLYCIIRGYLSYATCTAMNYSFLLQAIYRYILVIYPLNVCWQSIKIQLLLIAATWLFSYLYPLAFVFTNDITYNVNNQLCQIPLRLSFPLLFVISNGYLGPVLIIQLIYLKLVRHVKQISRNVITTRNNLPRLRRELKMVRRIVTITTILVVLGLPYTSFLFISFFTEPVKYYYRISAIFTNPSLIFIMIALFQFTESLKLFILRKMNIRTETVIPTIELR</sequence>
<keyword evidence="6" id="KW-0675">Receptor</keyword>
<feature type="transmembrane region" description="Helical" evidence="7">
    <location>
        <begin position="172"/>
        <end position="194"/>
    </location>
</feature>
<dbReference type="Proteomes" id="UP000663852">
    <property type="component" value="Unassembled WGS sequence"/>
</dbReference>
<keyword evidence="2" id="KW-1003">Cell membrane</keyword>